<dbReference type="RefSeq" id="WP_120747010.1">
    <property type="nucleotide sequence ID" value="NZ_RBAH01000005.1"/>
</dbReference>
<evidence type="ECO:0000313" key="6">
    <source>
        <dbReference type="Proteomes" id="UP000282311"/>
    </source>
</evidence>
<dbReference type="AlphaFoldDB" id="A0A3B0CKV7"/>
<protein>
    <recommendedName>
        <fullName evidence="7">SCP-like extracellular</fullName>
    </recommendedName>
</protein>
<feature type="region of interest" description="Disordered" evidence="1">
    <location>
        <begin position="105"/>
        <end position="142"/>
    </location>
</feature>
<dbReference type="OrthoDB" id="9783944at2"/>
<dbReference type="Gene3D" id="1.10.101.10">
    <property type="entry name" value="PGBD-like superfamily/PGBD"/>
    <property type="match status" value="1"/>
</dbReference>
<evidence type="ECO:0000256" key="2">
    <source>
        <dbReference type="SAM" id="SignalP"/>
    </source>
</evidence>
<evidence type="ECO:0000259" key="3">
    <source>
        <dbReference type="Pfam" id="PF00188"/>
    </source>
</evidence>
<dbReference type="SUPFAM" id="SSF55797">
    <property type="entry name" value="PR-1-like"/>
    <property type="match status" value="1"/>
</dbReference>
<dbReference type="SUPFAM" id="SSF47090">
    <property type="entry name" value="PGBD-like"/>
    <property type="match status" value="1"/>
</dbReference>
<dbReference type="InterPro" id="IPR002477">
    <property type="entry name" value="Peptidoglycan-bd-like"/>
</dbReference>
<dbReference type="PANTHER" id="PTHR31157">
    <property type="entry name" value="SCP DOMAIN-CONTAINING PROTEIN"/>
    <property type="match status" value="1"/>
</dbReference>
<keyword evidence="2" id="KW-0732">Signal</keyword>
<proteinExistence type="predicted"/>
<dbReference type="PANTHER" id="PTHR31157:SF1">
    <property type="entry name" value="SCP DOMAIN-CONTAINING PROTEIN"/>
    <property type="match status" value="1"/>
</dbReference>
<keyword evidence="6" id="KW-1185">Reference proteome</keyword>
<evidence type="ECO:0000256" key="1">
    <source>
        <dbReference type="SAM" id="MobiDB-lite"/>
    </source>
</evidence>
<comment type="caution">
    <text evidence="5">The sequence shown here is derived from an EMBL/GenBank/DDBJ whole genome shotgun (WGS) entry which is preliminary data.</text>
</comment>
<evidence type="ECO:0000313" key="5">
    <source>
        <dbReference type="EMBL" id="RKN85358.1"/>
    </source>
</evidence>
<dbReference type="EMBL" id="RBAH01000005">
    <property type="protein sequence ID" value="RKN85358.1"/>
    <property type="molecule type" value="Genomic_DNA"/>
</dbReference>
<feature type="chain" id="PRO_5038643486" description="SCP-like extracellular" evidence="2">
    <location>
        <begin position="31"/>
        <end position="268"/>
    </location>
</feature>
<evidence type="ECO:0000259" key="4">
    <source>
        <dbReference type="Pfam" id="PF01471"/>
    </source>
</evidence>
<dbReference type="InterPro" id="IPR036365">
    <property type="entry name" value="PGBD-like_sf"/>
</dbReference>
<dbReference type="Pfam" id="PF00188">
    <property type="entry name" value="CAP"/>
    <property type="match status" value="1"/>
</dbReference>
<feature type="compositionally biased region" description="Pro residues" evidence="1">
    <location>
        <begin position="117"/>
        <end position="135"/>
    </location>
</feature>
<gene>
    <name evidence="5" type="ORF">D7M11_09770</name>
</gene>
<dbReference type="InterPro" id="IPR014258">
    <property type="entry name" value="CAP_domain_YkwD-like"/>
</dbReference>
<sequence>MAMRHRYKQLFLITMALLVLLLGFAAEADAFGKGAKGPDVYAVQGMLKSLGYFTGTITGYYGSETEAAVKRFQQKYGMTVTGAVDDKTLESILWAYASVKIPKRRPVPAPDRLEPTPLQPEPKPSPEQEPAPAPTPEQTEGISPDEQMLIELVNKARQAAGLLPLAADAKLSEVARLKSEDMAEHNYFSHDSPTYGSPFDMMDHFGITYSTAAENIACNESVQAAHETLMKSPGHRDNIMARSFTHIGVGIVEGGKCGKIVTQQFIAR</sequence>
<dbReference type="InterPro" id="IPR014044">
    <property type="entry name" value="CAP_dom"/>
</dbReference>
<dbReference type="Pfam" id="PF01471">
    <property type="entry name" value="PG_binding_1"/>
    <property type="match status" value="1"/>
</dbReference>
<organism evidence="5 6">
    <name type="scientific">Paenibacillus ginsengarvi</name>
    <dbReference type="NCBI Taxonomy" id="400777"/>
    <lineage>
        <taxon>Bacteria</taxon>
        <taxon>Bacillati</taxon>
        <taxon>Bacillota</taxon>
        <taxon>Bacilli</taxon>
        <taxon>Bacillales</taxon>
        <taxon>Paenibacillaceae</taxon>
        <taxon>Paenibacillus</taxon>
    </lineage>
</organism>
<dbReference type="InterPro" id="IPR035940">
    <property type="entry name" value="CAP_sf"/>
</dbReference>
<dbReference type="InterPro" id="IPR036366">
    <property type="entry name" value="PGBDSf"/>
</dbReference>
<reference evidence="5 6" key="1">
    <citation type="journal article" date="2007" name="Int. J. Syst. Evol. Microbiol.">
        <title>Paenibacillus ginsengarvi sp. nov., isolated from soil from ginseng cultivation.</title>
        <authorList>
            <person name="Yoon M.H."/>
            <person name="Ten L.N."/>
            <person name="Im W.T."/>
        </authorList>
    </citation>
    <scope>NUCLEOTIDE SEQUENCE [LARGE SCALE GENOMIC DNA]</scope>
    <source>
        <strain evidence="5 6">KCTC 13059</strain>
    </source>
</reference>
<feature type="domain" description="SCP" evidence="3">
    <location>
        <begin position="151"/>
        <end position="265"/>
    </location>
</feature>
<dbReference type="Gene3D" id="3.40.33.10">
    <property type="entry name" value="CAP"/>
    <property type="match status" value="1"/>
</dbReference>
<evidence type="ECO:0008006" key="7">
    <source>
        <dbReference type="Google" id="ProtNLM"/>
    </source>
</evidence>
<dbReference type="Proteomes" id="UP000282311">
    <property type="component" value="Unassembled WGS sequence"/>
</dbReference>
<dbReference type="NCBIfam" id="TIGR02909">
    <property type="entry name" value="spore_YkwD"/>
    <property type="match status" value="1"/>
</dbReference>
<feature type="signal peptide" evidence="2">
    <location>
        <begin position="1"/>
        <end position="30"/>
    </location>
</feature>
<feature type="domain" description="Peptidoglycan binding-like" evidence="4">
    <location>
        <begin position="37"/>
        <end position="91"/>
    </location>
</feature>
<name>A0A3B0CKV7_9BACL</name>
<dbReference type="CDD" id="cd05379">
    <property type="entry name" value="CAP_bacterial"/>
    <property type="match status" value="1"/>
</dbReference>
<accession>A0A3B0CKV7</accession>